<protein>
    <submittedName>
        <fullName evidence="2">Uncharacterized protein</fullName>
    </submittedName>
</protein>
<keyword evidence="1" id="KW-0812">Transmembrane</keyword>
<evidence type="ECO:0000256" key="1">
    <source>
        <dbReference type="SAM" id="Phobius"/>
    </source>
</evidence>
<organism evidence="2 3">
    <name type="scientific">Dendrobium nobile</name>
    <name type="common">Orchid</name>
    <dbReference type="NCBI Taxonomy" id="94219"/>
    <lineage>
        <taxon>Eukaryota</taxon>
        <taxon>Viridiplantae</taxon>
        <taxon>Streptophyta</taxon>
        <taxon>Embryophyta</taxon>
        <taxon>Tracheophyta</taxon>
        <taxon>Spermatophyta</taxon>
        <taxon>Magnoliopsida</taxon>
        <taxon>Liliopsida</taxon>
        <taxon>Asparagales</taxon>
        <taxon>Orchidaceae</taxon>
        <taxon>Epidendroideae</taxon>
        <taxon>Malaxideae</taxon>
        <taxon>Dendrobiinae</taxon>
        <taxon>Dendrobium</taxon>
    </lineage>
</organism>
<reference evidence="2" key="1">
    <citation type="journal article" date="2022" name="Front. Genet.">
        <title>Chromosome-Scale Assembly of the Dendrobium nobile Genome Provides Insights Into the Molecular Mechanism of the Biosynthesis of the Medicinal Active Ingredient of Dendrobium.</title>
        <authorList>
            <person name="Xu Q."/>
            <person name="Niu S.-C."/>
            <person name="Li K.-L."/>
            <person name="Zheng P.-J."/>
            <person name="Zhang X.-J."/>
            <person name="Jia Y."/>
            <person name="Liu Y."/>
            <person name="Niu Y.-X."/>
            <person name="Yu L.-H."/>
            <person name="Chen D.-F."/>
            <person name="Zhang G.-Q."/>
        </authorList>
    </citation>
    <scope>NUCLEOTIDE SEQUENCE</scope>
    <source>
        <tissue evidence="2">Leaf</tissue>
    </source>
</reference>
<dbReference type="AlphaFoldDB" id="A0A8T3BQU2"/>
<sequence length="167" mass="18445">MDSPPLPHSIYLPMNCSTTNLKIINTSKPFDVCAILYYLHILITNLLPKLYHLFLLDIQTTLNVISIFILLLVKFAHPFLPNSMKISFLTIHLLSNPPSSTSTTFTSHTPTLTLVPTSSSPQPISPYSAISSTPPINHSNSSTNSSTQKSSYNFLLLILTALLIIPH</sequence>
<proteinExistence type="predicted"/>
<evidence type="ECO:0000313" key="3">
    <source>
        <dbReference type="Proteomes" id="UP000829196"/>
    </source>
</evidence>
<name>A0A8T3BQU2_DENNO</name>
<feature type="transmembrane region" description="Helical" evidence="1">
    <location>
        <begin position="53"/>
        <end position="76"/>
    </location>
</feature>
<feature type="transmembrane region" description="Helical" evidence="1">
    <location>
        <begin position="30"/>
        <end position="47"/>
    </location>
</feature>
<gene>
    <name evidence="2" type="ORF">KFK09_008762</name>
</gene>
<evidence type="ECO:0000313" key="2">
    <source>
        <dbReference type="EMBL" id="KAI0516090.1"/>
    </source>
</evidence>
<keyword evidence="1" id="KW-0472">Membrane</keyword>
<dbReference type="EMBL" id="JAGYWB010000007">
    <property type="protein sequence ID" value="KAI0516090.1"/>
    <property type="molecule type" value="Genomic_DNA"/>
</dbReference>
<comment type="caution">
    <text evidence="2">The sequence shown here is derived from an EMBL/GenBank/DDBJ whole genome shotgun (WGS) entry which is preliminary data.</text>
</comment>
<dbReference type="Proteomes" id="UP000829196">
    <property type="component" value="Unassembled WGS sequence"/>
</dbReference>
<keyword evidence="3" id="KW-1185">Reference proteome</keyword>
<keyword evidence="1" id="KW-1133">Transmembrane helix</keyword>
<accession>A0A8T3BQU2</accession>